<protein>
    <submittedName>
        <fullName evidence="9">Maltose/maltodextrin ABC transporter, permease protein MalF</fullName>
    </submittedName>
</protein>
<proteinExistence type="inferred from homology"/>
<dbReference type="InterPro" id="IPR000515">
    <property type="entry name" value="MetI-like"/>
</dbReference>
<keyword evidence="2 7" id="KW-0813">Transport</keyword>
<dbReference type="KEGG" id="slr:L21SP2_2191"/>
<dbReference type="Pfam" id="PF00528">
    <property type="entry name" value="BPD_transp_1"/>
    <property type="match status" value="1"/>
</dbReference>
<organism evidence="9 10">
    <name type="scientific">Salinispira pacifica</name>
    <dbReference type="NCBI Taxonomy" id="1307761"/>
    <lineage>
        <taxon>Bacteria</taxon>
        <taxon>Pseudomonadati</taxon>
        <taxon>Spirochaetota</taxon>
        <taxon>Spirochaetia</taxon>
        <taxon>Spirochaetales</taxon>
        <taxon>Spirochaetaceae</taxon>
        <taxon>Salinispira</taxon>
    </lineage>
</organism>
<dbReference type="InterPro" id="IPR035906">
    <property type="entry name" value="MetI-like_sf"/>
</dbReference>
<dbReference type="PROSITE" id="PS50928">
    <property type="entry name" value="ABC_TM1"/>
    <property type="match status" value="1"/>
</dbReference>
<dbReference type="SUPFAM" id="SSF161098">
    <property type="entry name" value="MetI-like"/>
    <property type="match status" value="1"/>
</dbReference>
<keyword evidence="6 7" id="KW-0472">Membrane</keyword>
<dbReference type="GO" id="GO:0055085">
    <property type="term" value="P:transmembrane transport"/>
    <property type="evidence" value="ECO:0007669"/>
    <property type="project" value="InterPro"/>
</dbReference>
<dbReference type="EMBL" id="CP006939">
    <property type="protein sequence ID" value="AHC15554.1"/>
    <property type="molecule type" value="Genomic_DNA"/>
</dbReference>
<comment type="similarity">
    <text evidence="7">Belongs to the binding-protein-dependent transport system permease family.</text>
</comment>
<dbReference type="Proteomes" id="UP000018680">
    <property type="component" value="Chromosome"/>
</dbReference>
<evidence type="ECO:0000313" key="9">
    <source>
        <dbReference type="EMBL" id="AHC15554.1"/>
    </source>
</evidence>
<accession>V5WJ42</accession>
<keyword evidence="4 7" id="KW-0812">Transmembrane</keyword>
<evidence type="ECO:0000259" key="8">
    <source>
        <dbReference type="PROSITE" id="PS50928"/>
    </source>
</evidence>
<feature type="transmembrane region" description="Helical" evidence="7">
    <location>
        <begin position="232"/>
        <end position="254"/>
    </location>
</feature>
<dbReference type="eggNOG" id="COG1175">
    <property type="taxonomic scope" value="Bacteria"/>
</dbReference>
<evidence type="ECO:0000256" key="5">
    <source>
        <dbReference type="ARBA" id="ARBA00022989"/>
    </source>
</evidence>
<dbReference type="GO" id="GO:0005886">
    <property type="term" value="C:plasma membrane"/>
    <property type="evidence" value="ECO:0007669"/>
    <property type="project" value="UniProtKB-SubCell"/>
</dbReference>
<evidence type="ECO:0000256" key="1">
    <source>
        <dbReference type="ARBA" id="ARBA00004651"/>
    </source>
</evidence>
<feature type="transmembrane region" description="Helical" evidence="7">
    <location>
        <begin position="41"/>
        <end position="63"/>
    </location>
</feature>
<dbReference type="InterPro" id="IPR051393">
    <property type="entry name" value="ABC_transporter_permease"/>
</dbReference>
<dbReference type="HOGENOM" id="CLU_016047_0_3_12"/>
<dbReference type="Gene3D" id="1.10.3720.10">
    <property type="entry name" value="MetI-like"/>
    <property type="match status" value="1"/>
</dbReference>
<keyword evidence="5 7" id="KW-1133">Transmembrane helix</keyword>
<dbReference type="STRING" id="1307761.L21SP2_2191"/>
<dbReference type="CDD" id="cd06261">
    <property type="entry name" value="TM_PBP2"/>
    <property type="match status" value="1"/>
</dbReference>
<feature type="domain" description="ABC transmembrane type-1" evidence="8">
    <location>
        <begin position="38"/>
        <end position="251"/>
    </location>
</feature>
<evidence type="ECO:0000313" key="10">
    <source>
        <dbReference type="Proteomes" id="UP000018680"/>
    </source>
</evidence>
<keyword evidence="3" id="KW-1003">Cell membrane</keyword>
<dbReference type="AlphaFoldDB" id="V5WJ42"/>
<evidence type="ECO:0000256" key="3">
    <source>
        <dbReference type="ARBA" id="ARBA00022475"/>
    </source>
</evidence>
<dbReference type="PANTHER" id="PTHR30193:SF37">
    <property type="entry name" value="INNER MEMBRANE ABC TRANSPORTER PERMEASE PROTEIN YCJO"/>
    <property type="match status" value="1"/>
</dbReference>
<reference evidence="9 10" key="1">
    <citation type="journal article" date="2015" name="Stand. Genomic Sci.">
        <title>Complete genome sequence and description of Salinispira pacifica gen. nov., sp. nov., a novel spirochaete isolated form a hypersaline microbial mat.</title>
        <authorList>
            <person name="Ben Hania W."/>
            <person name="Joseph M."/>
            <person name="Schumann P."/>
            <person name="Bunk B."/>
            <person name="Fiebig A."/>
            <person name="Sproer C."/>
            <person name="Klenk H.P."/>
            <person name="Fardeau M.L."/>
            <person name="Spring S."/>
        </authorList>
    </citation>
    <scope>NUCLEOTIDE SEQUENCE [LARGE SCALE GENOMIC DNA]</scope>
    <source>
        <strain evidence="9 10">L21-RPul-D2</strain>
    </source>
</reference>
<sequence>MNLFHFRNPDLSLSLFMENMIGVFTGPILRRDGLWIILARTLLWTGIQTFFQVLLGMILALSLNAPIRFARFFKWMQVLPWAIPGTISLMTLRYEFHPSFGFINQVLELLPGVATGPAWWSDPFWNFVSMNLVNLWLGVPFMMILLLGALQGVDRNCLEAAELDGASRMRRLFSVTLPLILPTVLPAVLFSAIYSFNNFGVPYFMNPQELENSHLLSLAIFRAASYFNRYSFSSALAIVNTLLVLLMVIIPIRYSGLLQEAKR</sequence>
<feature type="transmembrane region" description="Helical" evidence="7">
    <location>
        <begin position="172"/>
        <end position="196"/>
    </location>
</feature>
<dbReference type="PANTHER" id="PTHR30193">
    <property type="entry name" value="ABC TRANSPORTER PERMEASE PROTEIN"/>
    <property type="match status" value="1"/>
</dbReference>
<evidence type="ECO:0000256" key="7">
    <source>
        <dbReference type="RuleBase" id="RU363032"/>
    </source>
</evidence>
<feature type="transmembrane region" description="Helical" evidence="7">
    <location>
        <begin position="75"/>
        <end position="92"/>
    </location>
</feature>
<comment type="subcellular location">
    <subcellularLocation>
        <location evidence="1 7">Cell membrane</location>
        <topology evidence="1 7">Multi-pass membrane protein</topology>
    </subcellularLocation>
</comment>
<feature type="transmembrane region" description="Helical" evidence="7">
    <location>
        <begin position="132"/>
        <end position="151"/>
    </location>
</feature>
<gene>
    <name evidence="9" type="ORF">L21SP2_2191</name>
</gene>
<evidence type="ECO:0000256" key="2">
    <source>
        <dbReference type="ARBA" id="ARBA00022448"/>
    </source>
</evidence>
<evidence type="ECO:0000256" key="6">
    <source>
        <dbReference type="ARBA" id="ARBA00023136"/>
    </source>
</evidence>
<keyword evidence="10" id="KW-1185">Reference proteome</keyword>
<name>V5WJ42_9SPIO</name>
<evidence type="ECO:0000256" key="4">
    <source>
        <dbReference type="ARBA" id="ARBA00022692"/>
    </source>
</evidence>